<reference evidence="2" key="1">
    <citation type="submission" date="2014-05" db="EMBL/GenBank/DDBJ databases">
        <title>The transcriptome of the halophilic microalga Tetraselmis sp. GSL018 isolated from the Great Salt Lake, Utah.</title>
        <authorList>
            <person name="Jinkerson R.E."/>
            <person name="D'Adamo S."/>
            <person name="Posewitz M.C."/>
        </authorList>
    </citation>
    <scope>NUCLEOTIDE SEQUENCE</scope>
    <source>
        <strain evidence="2">GSL018</strain>
    </source>
</reference>
<accession>A0A061R658</accession>
<dbReference type="AlphaFoldDB" id="A0A061R658"/>
<evidence type="ECO:0000256" key="1">
    <source>
        <dbReference type="SAM" id="MobiDB-lite"/>
    </source>
</evidence>
<protein>
    <recommendedName>
        <fullName evidence="3">Large subunit ribosomal protein LP1</fullName>
    </recommendedName>
</protein>
<feature type="compositionally biased region" description="Gly residues" evidence="1">
    <location>
        <begin position="84"/>
        <end position="94"/>
    </location>
</feature>
<name>A0A061R658_9CHLO</name>
<organism evidence="2">
    <name type="scientific">Tetraselmis sp. GSL018</name>
    <dbReference type="NCBI Taxonomy" id="582737"/>
    <lineage>
        <taxon>Eukaryota</taxon>
        <taxon>Viridiplantae</taxon>
        <taxon>Chlorophyta</taxon>
        <taxon>core chlorophytes</taxon>
        <taxon>Chlorodendrophyceae</taxon>
        <taxon>Chlorodendrales</taxon>
        <taxon>Chlorodendraceae</taxon>
        <taxon>Tetraselmis</taxon>
    </lineage>
</organism>
<feature type="compositionally biased region" description="Acidic residues" evidence="1">
    <location>
        <begin position="102"/>
        <end position="119"/>
    </location>
</feature>
<proteinExistence type="predicted"/>
<dbReference type="GO" id="GO:0003735">
    <property type="term" value="F:structural constituent of ribosome"/>
    <property type="evidence" value="ECO:0007669"/>
    <property type="project" value="InterPro"/>
</dbReference>
<sequence length="119" mass="12274">MTKVYSYKIHQDGGKFTVKAISEAAQADDGLEAESRYEIETKLRQAIKERGTPNLAVNHSQITPTMSLFFAAPAGMGGPVAAAGGSGGGGGGAGAAAAAPEPEPEPEEEEEGMDFDLFD</sequence>
<dbReference type="EMBL" id="GBEZ01020434">
    <property type="protein sequence ID" value="JAC66239.1"/>
    <property type="molecule type" value="Transcribed_RNA"/>
</dbReference>
<feature type="region of interest" description="Disordered" evidence="1">
    <location>
        <begin position="80"/>
        <end position="119"/>
    </location>
</feature>
<gene>
    <name evidence="2" type="ORF">TSPGSL018_14150</name>
</gene>
<dbReference type="PANTHER" id="PTHR47207:SF2">
    <property type="entry name" value="LARGE RIBOSOMAL SUBUNIT PROTEIN P3Y-RELATED"/>
    <property type="match status" value="1"/>
</dbReference>
<dbReference type="GO" id="GO:0005840">
    <property type="term" value="C:ribosome"/>
    <property type="evidence" value="ECO:0007669"/>
    <property type="project" value="InterPro"/>
</dbReference>
<dbReference type="InterPro" id="IPR044252">
    <property type="entry name" value="RPP3"/>
</dbReference>
<evidence type="ECO:0000313" key="2">
    <source>
        <dbReference type="EMBL" id="JAC66239.1"/>
    </source>
</evidence>
<dbReference type="PANTHER" id="PTHR47207">
    <property type="entry name" value="60S ACIDIC RIBOSOMAL PROTEIN P3-1-RELATED"/>
    <property type="match status" value="1"/>
</dbReference>
<evidence type="ECO:0008006" key="3">
    <source>
        <dbReference type="Google" id="ProtNLM"/>
    </source>
</evidence>